<evidence type="ECO:0000256" key="6">
    <source>
        <dbReference type="RuleBase" id="RU000481"/>
    </source>
</evidence>
<keyword evidence="10" id="KW-1185">Reference proteome</keyword>
<dbReference type="EC" id="2.6.1.-" evidence="6"/>
<protein>
    <recommendedName>
        <fullName evidence="6">Aminotransferase</fullName>
        <ecNumber evidence="6">2.6.1.-</ecNumber>
    </recommendedName>
</protein>
<reference evidence="9 10" key="1">
    <citation type="journal article" date="2013" name="Stand. Genomic Sci.">
        <title>Genomic Encyclopedia of Type Strains, Phase I: The one thousand microbial genomes (KMG-I) project.</title>
        <authorList>
            <person name="Kyrpides N.C."/>
            <person name="Woyke T."/>
            <person name="Eisen J.A."/>
            <person name="Garrity G."/>
            <person name="Lilburn T.G."/>
            <person name="Beck B.J."/>
            <person name="Whitman W.B."/>
            <person name="Hugenholtz P."/>
            <person name="Klenk H.P."/>
        </authorList>
    </citation>
    <scope>NUCLEOTIDE SEQUENCE [LARGE SCALE GENOMIC DNA]</scope>
    <source>
        <strain evidence="9 10">DSM 45044</strain>
    </source>
</reference>
<dbReference type="InterPro" id="IPR015421">
    <property type="entry name" value="PyrdxlP-dep_Trfase_major"/>
</dbReference>
<comment type="caution">
    <text evidence="9">The sequence shown here is derived from an EMBL/GenBank/DDBJ whole genome shotgun (WGS) entry which is preliminary data.</text>
</comment>
<evidence type="ECO:0000313" key="9">
    <source>
        <dbReference type="EMBL" id="TWJ14484.1"/>
    </source>
</evidence>
<evidence type="ECO:0000256" key="4">
    <source>
        <dbReference type="ARBA" id="ARBA00022679"/>
    </source>
</evidence>
<dbReference type="Pfam" id="PF00155">
    <property type="entry name" value="Aminotran_1_2"/>
    <property type="match status" value="1"/>
</dbReference>
<evidence type="ECO:0000256" key="5">
    <source>
        <dbReference type="ARBA" id="ARBA00022898"/>
    </source>
</evidence>
<proteinExistence type="inferred from homology"/>
<name>A0A562V9A3_9ACTN</name>
<comment type="cofactor">
    <cofactor evidence="1 6">
        <name>pyridoxal 5'-phosphate</name>
        <dbReference type="ChEBI" id="CHEBI:597326"/>
    </cofactor>
</comment>
<dbReference type="AlphaFoldDB" id="A0A562V9A3"/>
<evidence type="ECO:0000256" key="2">
    <source>
        <dbReference type="ARBA" id="ARBA00007441"/>
    </source>
</evidence>
<evidence type="ECO:0000256" key="1">
    <source>
        <dbReference type="ARBA" id="ARBA00001933"/>
    </source>
</evidence>
<dbReference type="SUPFAM" id="SSF53383">
    <property type="entry name" value="PLP-dependent transferases"/>
    <property type="match status" value="1"/>
</dbReference>
<dbReference type="GO" id="GO:0005737">
    <property type="term" value="C:cytoplasm"/>
    <property type="evidence" value="ECO:0007669"/>
    <property type="project" value="TreeGrafter"/>
</dbReference>
<dbReference type="InterPro" id="IPR015422">
    <property type="entry name" value="PyrdxlP-dep_Trfase_small"/>
</dbReference>
<dbReference type="GO" id="GO:0030170">
    <property type="term" value="F:pyridoxal phosphate binding"/>
    <property type="evidence" value="ECO:0007669"/>
    <property type="project" value="InterPro"/>
</dbReference>
<dbReference type="EMBL" id="VLLL01000005">
    <property type="protein sequence ID" value="TWJ14484.1"/>
    <property type="molecule type" value="Genomic_DNA"/>
</dbReference>
<accession>A0A562V9A3</accession>
<dbReference type="PROSITE" id="PS00105">
    <property type="entry name" value="AA_TRANSFER_CLASS_1"/>
    <property type="match status" value="1"/>
</dbReference>
<dbReference type="InterPro" id="IPR051326">
    <property type="entry name" value="Kynurenine-oxoglutarate_AT"/>
</dbReference>
<dbReference type="InterPro" id="IPR004839">
    <property type="entry name" value="Aminotransferase_I/II_large"/>
</dbReference>
<dbReference type="InterPro" id="IPR015424">
    <property type="entry name" value="PyrdxlP-dep_Trfase"/>
</dbReference>
<organism evidence="9 10">
    <name type="scientific">Stackebrandtia albiflava</name>
    <dbReference type="NCBI Taxonomy" id="406432"/>
    <lineage>
        <taxon>Bacteria</taxon>
        <taxon>Bacillati</taxon>
        <taxon>Actinomycetota</taxon>
        <taxon>Actinomycetes</taxon>
        <taxon>Glycomycetales</taxon>
        <taxon>Glycomycetaceae</taxon>
        <taxon>Stackebrandtia</taxon>
    </lineage>
</organism>
<dbReference type="FunFam" id="3.40.640.10:FF:000033">
    <property type="entry name" value="Aspartate aminotransferase"/>
    <property type="match status" value="1"/>
</dbReference>
<dbReference type="InterPro" id="IPR004838">
    <property type="entry name" value="NHTrfase_class1_PyrdxlP-BS"/>
</dbReference>
<evidence type="ECO:0000256" key="3">
    <source>
        <dbReference type="ARBA" id="ARBA00022576"/>
    </source>
</evidence>
<keyword evidence="3 6" id="KW-0032">Aminotransferase</keyword>
<feature type="region of interest" description="Disordered" evidence="7">
    <location>
        <begin position="1"/>
        <end position="25"/>
    </location>
</feature>
<dbReference type="PANTHER" id="PTHR43807:SF20">
    <property type="entry name" value="FI04487P"/>
    <property type="match status" value="1"/>
</dbReference>
<feature type="domain" description="Aminotransferase class I/classII large" evidence="8">
    <location>
        <begin position="47"/>
        <end position="395"/>
    </location>
</feature>
<gene>
    <name evidence="9" type="ORF">LX16_0168</name>
</gene>
<evidence type="ECO:0000259" key="8">
    <source>
        <dbReference type="Pfam" id="PF00155"/>
    </source>
</evidence>
<keyword evidence="4 6" id="KW-0808">Transferase</keyword>
<evidence type="ECO:0000313" key="10">
    <source>
        <dbReference type="Proteomes" id="UP000321617"/>
    </source>
</evidence>
<comment type="similarity">
    <text evidence="2 6">Belongs to the class-I pyridoxal-phosphate-dependent aminotransferase family.</text>
</comment>
<sequence>MTAQSSPSSQPAEARSGPTPAVPPIRPELGVSIFSRMAALAVRTGAVNLGQGFPDGGGPAAMLARAQREIAAGNNQYAPAVGVRSLREAVAEQRADRYGTGFDPDTEVVVTAGATEAITAAVLAFCRPGDEVVVFEPYYDSYAAATVMAGATRRAVPLRYTEGEFRFDPDELTAAFSDRTRVLIMNTPHNPTGKVFTAEELATIAELCRRHDVLIVSDEVYEYLTYDGVRHVPVATSAPERTLSVSGLGKTFSATGWRVGWACGPAELVAAVTSVKQYASFTAATPFQLAAVTALRECMDWVEELRRSLTVRRDLLSGALREAGIEVYPTSGSYFLQADARSFGTDDGMALCLDLPERAGVVAVPSVAFFDHPEAGRHLVRLAFCKDEATLIEGAKRLVGYRDAVA</sequence>
<keyword evidence="5" id="KW-0663">Pyridoxal phosphate</keyword>
<dbReference type="RefSeq" id="WP_170283836.1">
    <property type="nucleotide sequence ID" value="NZ_BAABIJ010000001.1"/>
</dbReference>
<dbReference type="Gene3D" id="3.40.640.10">
    <property type="entry name" value="Type I PLP-dependent aspartate aminotransferase-like (Major domain)"/>
    <property type="match status" value="1"/>
</dbReference>
<evidence type="ECO:0000256" key="7">
    <source>
        <dbReference type="SAM" id="MobiDB-lite"/>
    </source>
</evidence>
<dbReference type="PANTHER" id="PTHR43807">
    <property type="entry name" value="FI04487P"/>
    <property type="match status" value="1"/>
</dbReference>
<feature type="compositionally biased region" description="Low complexity" evidence="7">
    <location>
        <begin position="1"/>
        <end position="12"/>
    </location>
</feature>
<dbReference type="CDD" id="cd00609">
    <property type="entry name" value="AAT_like"/>
    <property type="match status" value="1"/>
</dbReference>
<dbReference type="Proteomes" id="UP000321617">
    <property type="component" value="Unassembled WGS sequence"/>
</dbReference>
<dbReference type="GO" id="GO:0016212">
    <property type="term" value="F:kynurenine-oxoglutarate transaminase activity"/>
    <property type="evidence" value="ECO:0007669"/>
    <property type="project" value="TreeGrafter"/>
</dbReference>
<dbReference type="Gene3D" id="3.90.1150.10">
    <property type="entry name" value="Aspartate Aminotransferase, domain 1"/>
    <property type="match status" value="1"/>
</dbReference>